<reference evidence="1" key="1">
    <citation type="journal article" date="2015" name="Nature">
        <title>Complex archaea that bridge the gap between prokaryotes and eukaryotes.</title>
        <authorList>
            <person name="Spang A."/>
            <person name="Saw J.H."/>
            <person name="Jorgensen S.L."/>
            <person name="Zaremba-Niedzwiedzka K."/>
            <person name="Martijn J."/>
            <person name="Lind A.E."/>
            <person name="van Eijk R."/>
            <person name="Schleper C."/>
            <person name="Guy L."/>
            <person name="Ettema T.J."/>
        </authorList>
    </citation>
    <scope>NUCLEOTIDE SEQUENCE</scope>
</reference>
<proteinExistence type="predicted"/>
<gene>
    <name evidence="1" type="ORF">LCGC14_1299570</name>
</gene>
<name>A0A0F9LAM4_9ZZZZ</name>
<comment type="caution">
    <text evidence="1">The sequence shown here is derived from an EMBL/GenBank/DDBJ whole genome shotgun (WGS) entry which is preliminary data.</text>
</comment>
<protein>
    <submittedName>
        <fullName evidence="1">Uncharacterized protein</fullName>
    </submittedName>
</protein>
<sequence>MIKNLDELISTVADMMRYVVALESLPGYATMARMRLQRELHELRKRREVLYERVVSSIKKGETDGVSDD</sequence>
<evidence type="ECO:0000313" key="1">
    <source>
        <dbReference type="EMBL" id="KKM84396.1"/>
    </source>
</evidence>
<organism evidence="1">
    <name type="scientific">marine sediment metagenome</name>
    <dbReference type="NCBI Taxonomy" id="412755"/>
    <lineage>
        <taxon>unclassified sequences</taxon>
        <taxon>metagenomes</taxon>
        <taxon>ecological metagenomes</taxon>
    </lineage>
</organism>
<dbReference type="EMBL" id="LAZR01007573">
    <property type="protein sequence ID" value="KKM84396.1"/>
    <property type="molecule type" value="Genomic_DNA"/>
</dbReference>
<accession>A0A0F9LAM4</accession>
<dbReference type="AlphaFoldDB" id="A0A0F9LAM4"/>